<evidence type="ECO:0000256" key="3">
    <source>
        <dbReference type="ARBA" id="ARBA00011970"/>
    </source>
</evidence>
<gene>
    <name evidence="10" type="ORF">G7087_16120</name>
</gene>
<reference evidence="10 11" key="1">
    <citation type="submission" date="2020-03" db="EMBL/GenBank/DDBJ databases">
        <title>Rubrivivax benzoatilyticus JA2 (sequenced after 10 years sub-culturing).</title>
        <authorList>
            <person name="Gupta D."/>
            <person name="Chintalapati S."/>
            <person name="Chintalapati V.R."/>
        </authorList>
    </citation>
    <scope>NUCLEOTIDE SEQUENCE [LARGE SCALE GENOMIC DNA]</scope>
    <source>
        <strain evidence="10 11">JA2-Mal</strain>
    </source>
</reference>
<dbReference type="PROSITE" id="PS50005">
    <property type="entry name" value="TPR"/>
    <property type="match status" value="1"/>
</dbReference>
<dbReference type="EMBL" id="JAAOCD010000009">
    <property type="protein sequence ID" value="NHK99910.1"/>
    <property type="molecule type" value="Genomic_DNA"/>
</dbReference>
<evidence type="ECO:0000313" key="10">
    <source>
        <dbReference type="EMBL" id="NHK99910.1"/>
    </source>
</evidence>
<organism evidence="10 11">
    <name type="scientific">Rubrivivax benzoatilyticus</name>
    <dbReference type="NCBI Taxonomy" id="316997"/>
    <lineage>
        <taxon>Bacteria</taxon>
        <taxon>Pseudomonadati</taxon>
        <taxon>Pseudomonadota</taxon>
        <taxon>Betaproteobacteria</taxon>
        <taxon>Burkholderiales</taxon>
        <taxon>Sphaerotilaceae</taxon>
        <taxon>Rubrivivax</taxon>
    </lineage>
</organism>
<dbReference type="SUPFAM" id="SSF48452">
    <property type="entry name" value="TPR-like"/>
    <property type="match status" value="1"/>
</dbReference>
<keyword evidence="7 8" id="KW-0802">TPR repeat</keyword>
<evidence type="ECO:0000256" key="7">
    <source>
        <dbReference type="ARBA" id="ARBA00022803"/>
    </source>
</evidence>
<dbReference type="InterPro" id="IPR029489">
    <property type="entry name" value="OGT/SEC/SPY_C"/>
</dbReference>
<dbReference type="PANTHER" id="PTHR44998">
    <property type="match status" value="1"/>
</dbReference>
<comment type="similarity">
    <text evidence="2">Belongs to the glycosyltransferase 41 family. O-GlcNAc transferase subfamily.</text>
</comment>
<comment type="caution">
    <text evidence="10">The sequence shown here is derived from an EMBL/GenBank/DDBJ whole genome shotgun (WGS) entry which is preliminary data.</text>
</comment>
<feature type="domain" description="O-GlcNAc transferase C-terminal" evidence="9">
    <location>
        <begin position="260"/>
        <end position="425"/>
    </location>
</feature>
<evidence type="ECO:0000256" key="6">
    <source>
        <dbReference type="ARBA" id="ARBA00022737"/>
    </source>
</evidence>
<proteinExistence type="inferred from homology"/>
<accession>A0ABX0HZR5</accession>
<evidence type="ECO:0000256" key="4">
    <source>
        <dbReference type="ARBA" id="ARBA00022676"/>
    </source>
</evidence>
<evidence type="ECO:0000259" key="9">
    <source>
        <dbReference type="Pfam" id="PF13844"/>
    </source>
</evidence>
<dbReference type="Pfam" id="PF13432">
    <property type="entry name" value="TPR_16"/>
    <property type="match status" value="1"/>
</dbReference>
<dbReference type="SMART" id="SM00028">
    <property type="entry name" value="TPR"/>
    <property type="match status" value="4"/>
</dbReference>
<evidence type="ECO:0000256" key="5">
    <source>
        <dbReference type="ARBA" id="ARBA00022679"/>
    </source>
</evidence>
<feature type="repeat" description="TPR" evidence="8">
    <location>
        <begin position="12"/>
        <end position="45"/>
    </location>
</feature>
<dbReference type="Proteomes" id="UP000802098">
    <property type="component" value="Unassembled WGS sequence"/>
</dbReference>
<keyword evidence="4" id="KW-0328">Glycosyltransferase</keyword>
<evidence type="ECO:0000256" key="2">
    <source>
        <dbReference type="ARBA" id="ARBA00005386"/>
    </source>
</evidence>
<dbReference type="Gene3D" id="3.40.50.11380">
    <property type="match status" value="1"/>
</dbReference>
<keyword evidence="6" id="KW-0677">Repeat</keyword>
<dbReference type="RefSeq" id="WP_157998579.1">
    <property type="nucleotide sequence ID" value="NZ_JAAOCD010000009.1"/>
</dbReference>
<evidence type="ECO:0000256" key="1">
    <source>
        <dbReference type="ARBA" id="ARBA00004922"/>
    </source>
</evidence>
<dbReference type="Gene3D" id="3.40.50.2000">
    <property type="entry name" value="Glycogen Phosphorylase B"/>
    <property type="match status" value="1"/>
</dbReference>
<protein>
    <recommendedName>
        <fullName evidence="3">protein O-GlcNAc transferase</fullName>
        <ecNumber evidence="3">2.4.1.255</ecNumber>
    </recommendedName>
</protein>
<dbReference type="InterPro" id="IPR019734">
    <property type="entry name" value="TPR_rpt"/>
</dbReference>
<dbReference type="InterPro" id="IPR011990">
    <property type="entry name" value="TPR-like_helical_dom_sf"/>
</dbReference>
<keyword evidence="5" id="KW-0808">Transferase</keyword>
<dbReference type="SUPFAM" id="SSF53756">
    <property type="entry name" value="UDP-Glycosyltransferase/glycogen phosphorylase"/>
    <property type="match status" value="1"/>
</dbReference>
<evidence type="ECO:0000313" key="11">
    <source>
        <dbReference type="Proteomes" id="UP000802098"/>
    </source>
</evidence>
<name>A0ABX0HZR5_9BURK</name>
<dbReference type="Pfam" id="PF13844">
    <property type="entry name" value="Glyco_transf_41"/>
    <property type="match status" value="2"/>
</dbReference>
<sequence length="644" mass="71135">MKNATAGSDHRARTHWQAGAAAVKVGRWQRAAEEFERAARLAPGDALYWLNLGRARLQLGQNDAAIQAFNAVTKSTRGYDTITALTAAQCLSALHRYADAAACLDAAPAGVVRDHAYHSTHGYALFRAGRHHEAIEAYFRALSLKMDAALEHYRMGLAFKALRMPEQAAECMRTAAVLDEGAVRALALTILTHESGNACEWSRRAEETAQLREALNRIGLDTPQLLSVFPLLALDCSPQEQLHAARLCSATYARGVAPLPRRRVRTEGRLRVGYLTADICSHATAVLMAEFFERCDRERFEVLVYSHSPDDQSALRARVIAACDRFVDVNSMTDQQIAQRMHADGVDIAVDLKGHTADTRYAVLAHRPAPVQVAFLGYPGTTGADFIDYVIGDPVVTPLEHAPHFSEKIAQLPWSYQPNDRNRVLPPCPSRREEGLPEGATVFCCFNQSYKLNPAMLDLWARILAQVPDSVLWLLEWNGQAPRNLLAELAARGIARERVVFGKRVSIEDHLARLQCADLFLDTWPCNAHTTASEALWAGVPVLTVPGQTFASRVAASLLHACELDELVCGDGDAYVDLAVGLARDRSRLQALQRHLRERRLTLPLFDTARYAADFDALLLRMAERERQGLPPQALPATAPEGRR</sequence>
<evidence type="ECO:0000256" key="8">
    <source>
        <dbReference type="PROSITE-ProRule" id="PRU00339"/>
    </source>
</evidence>
<dbReference type="Gene3D" id="1.25.40.10">
    <property type="entry name" value="Tetratricopeptide repeat domain"/>
    <property type="match status" value="2"/>
</dbReference>
<dbReference type="PANTHER" id="PTHR44998:SF1">
    <property type="entry name" value="UDP-N-ACETYLGLUCOSAMINE--PEPTIDE N-ACETYLGLUCOSAMINYLTRANSFERASE 110 KDA SUBUNIT"/>
    <property type="match status" value="1"/>
</dbReference>
<keyword evidence="11" id="KW-1185">Reference proteome</keyword>
<dbReference type="EC" id="2.4.1.255" evidence="3"/>
<comment type="pathway">
    <text evidence="1">Protein modification; protein glycosylation.</text>
</comment>
<feature type="domain" description="O-GlcNAc transferase C-terminal" evidence="9">
    <location>
        <begin position="430"/>
        <end position="614"/>
    </location>
</feature>